<evidence type="ECO:0008006" key="3">
    <source>
        <dbReference type="Google" id="ProtNLM"/>
    </source>
</evidence>
<evidence type="ECO:0000313" key="1">
    <source>
        <dbReference type="EMBL" id="ETR64793.1"/>
    </source>
</evidence>
<comment type="caution">
    <text evidence="1">The sequence shown here is derived from an EMBL/GenBank/DDBJ whole genome shotgun (WGS) entry which is preliminary data.</text>
</comment>
<gene>
    <name evidence="1" type="ORF">OMM_15335</name>
</gene>
<accession>A0A1V1NQF5</accession>
<dbReference type="AlphaFoldDB" id="A0A1V1NQF5"/>
<reference evidence="2" key="1">
    <citation type="submission" date="2012-11" db="EMBL/GenBank/DDBJ databases">
        <authorList>
            <person name="Lucero-Rivera Y.E."/>
            <person name="Tovar-Ramirez D."/>
        </authorList>
    </citation>
    <scope>NUCLEOTIDE SEQUENCE [LARGE SCALE GENOMIC DNA]</scope>
    <source>
        <strain evidence="2">Araruama</strain>
    </source>
</reference>
<sequence>DVDGDHLQISVSTGDLIESTKISGLTVTALNDQSYSVILTDTSVSLNISITPSENAWGETAITLTVYDGQVDTQTKFALSIESINDPPGMSQINDISIDEDTSGSISISLTDVDANSLTVTVDIQTVDWLTNENIRISGAQQCSDNYCVNLADQSASIILNMQPQPDQSGSVSLTMTVS</sequence>
<evidence type="ECO:0000313" key="2">
    <source>
        <dbReference type="Proteomes" id="UP000189670"/>
    </source>
</evidence>
<feature type="non-terminal residue" evidence="1">
    <location>
        <position position="179"/>
    </location>
</feature>
<dbReference type="EMBL" id="ATBP01003636">
    <property type="protein sequence ID" value="ETR64793.1"/>
    <property type="molecule type" value="Genomic_DNA"/>
</dbReference>
<dbReference type="Proteomes" id="UP000189670">
    <property type="component" value="Unassembled WGS sequence"/>
</dbReference>
<name>A0A1V1NQF5_9BACT</name>
<proteinExistence type="predicted"/>
<protein>
    <recommendedName>
        <fullName evidence="3">Cadherin domain-containing protein</fullName>
    </recommendedName>
</protein>
<organism evidence="1 2">
    <name type="scientific">Candidatus Magnetoglobus multicellularis str. Araruama</name>
    <dbReference type="NCBI Taxonomy" id="890399"/>
    <lineage>
        <taxon>Bacteria</taxon>
        <taxon>Pseudomonadati</taxon>
        <taxon>Thermodesulfobacteriota</taxon>
        <taxon>Desulfobacteria</taxon>
        <taxon>Desulfobacterales</taxon>
        <taxon>Desulfobacteraceae</taxon>
        <taxon>Candidatus Magnetoglobus</taxon>
    </lineage>
</organism>
<feature type="non-terminal residue" evidence="1">
    <location>
        <position position="1"/>
    </location>
</feature>